<dbReference type="InterPro" id="IPR027268">
    <property type="entry name" value="Peptidase_M4/M1_CTD_sf"/>
</dbReference>
<feature type="chain" id="PRO_5043975396" evidence="5">
    <location>
        <begin position="22"/>
        <end position="1063"/>
    </location>
</feature>
<proteinExistence type="predicted"/>
<keyword evidence="4" id="KW-0482">Metalloprotease</keyword>
<evidence type="ECO:0000256" key="4">
    <source>
        <dbReference type="ARBA" id="ARBA00023049"/>
    </source>
</evidence>
<name>A0AAU8FR07_9BACT</name>
<evidence type="ECO:0000313" key="7">
    <source>
        <dbReference type="EMBL" id="XCH25841.1"/>
    </source>
</evidence>
<dbReference type="PANTHER" id="PTHR33794:SF1">
    <property type="entry name" value="BACILLOLYSIN"/>
    <property type="match status" value="1"/>
</dbReference>
<evidence type="ECO:0000259" key="6">
    <source>
        <dbReference type="Pfam" id="PF02868"/>
    </source>
</evidence>
<dbReference type="SUPFAM" id="SSF55486">
    <property type="entry name" value="Metalloproteases ('zincins'), catalytic domain"/>
    <property type="match status" value="1"/>
</dbReference>
<feature type="domain" description="Peptidase M4 C-terminal" evidence="6">
    <location>
        <begin position="218"/>
        <end position="376"/>
    </location>
</feature>
<dbReference type="InterPro" id="IPR050728">
    <property type="entry name" value="Zinc_Metalloprotease_M4"/>
</dbReference>
<dbReference type="InterPro" id="IPR013783">
    <property type="entry name" value="Ig-like_fold"/>
</dbReference>
<dbReference type="AlphaFoldDB" id="A0AAU8FR07"/>
<evidence type="ECO:0000256" key="2">
    <source>
        <dbReference type="ARBA" id="ARBA00022801"/>
    </source>
</evidence>
<keyword evidence="2" id="KW-0378">Hydrolase</keyword>
<protein>
    <submittedName>
        <fullName evidence="7">M4 family metallopeptidase</fullName>
    </submittedName>
</protein>
<evidence type="ECO:0000256" key="3">
    <source>
        <dbReference type="ARBA" id="ARBA00022833"/>
    </source>
</evidence>
<keyword evidence="1" id="KW-0645">Protease</keyword>
<dbReference type="RefSeq" id="WP_353721138.1">
    <property type="nucleotide sequence ID" value="NZ_CP159289.1"/>
</dbReference>
<evidence type="ECO:0000256" key="5">
    <source>
        <dbReference type="SAM" id="SignalP"/>
    </source>
</evidence>
<dbReference type="Pfam" id="PF02868">
    <property type="entry name" value="Peptidase_M4_C"/>
    <property type="match status" value="1"/>
</dbReference>
<accession>A0AAU8FR07</accession>
<reference evidence="7" key="1">
    <citation type="submission" date="2024-06" db="EMBL/GenBank/DDBJ databases">
        <title>Sequencing and assembly of the genome of Dyadobacter sp. strain 676, a symbiont of Cyamopsis tetragonoloba.</title>
        <authorList>
            <person name="Guro P."/>
            <person name="Sazanova A."/>
            <person name="Kuznetsova I."/>
            <person name="Belimov A."/>
            <person name="Safronova V."/>
        </authorList>
    </citation>
    <scope>NUCLEOTIDE SEQUENCE</scope>
    <source>
        <strain evidence="7">676</strain>
    </source>
</reference>
<organism evidence="7">
    <name type="scientific">Dyadobacter sp. 676</name>
    <dbReference type="NCBI Taxonomy" id="3088362"/>
    <lineage>
        <taxon>Bacteria</taxon>
        <taxon>Pseudomonadati</taxon>
        <taxon>Bacteroidota</taxon>
        <taxon>Cytophagia</taxon>
        <taxon>Cytophagales</taxon>
        <taxon>Spirosomataceae</taxon>
        <taxon>Dyadobacter</taxon>
    </lineage>
</organism>
<dbReference type="EMBL" id="CP159289">
    <property type="protein sequence ID" value="XCH25841.1"/>
    <property type="molecule type" value="Genomic_DNA"/>
</dbReference>
<dbReference type="GO" id="GO:0006508">
    <property type="term" value="P:proteolysis"/>
    <property type="evidence" value="ECO:0007669"/>
    <property type="project" value="UniProtKB-KW"/>
</dbReference>
<dbReference type="Gene3D" id="1.10.390.10">
    <property type="entry name" value="Neutral Protease Domain 2"/>
    <property type="match status" value="1"/>
</dbReference>
<dbReference type="Gene3D" id="2.60.40.10">
    <property type="entry name" value="Immunoglobulins"/>
    <property type="match status" value="1"/>
</dbReference>
<gene>
    <name evidence="7" type="ORF">ABV298_05365</name>
</gene>
<sequence length="1063" mass="117464">MNRFLLLAFYCLWVSCISVDAQPIYNQKNITQDVLTEHYDNPVPMQVMEYSTDQNGTIIERRLEILPENGLPSARVRIINDQFEEIPLVNQPPFDALFDNGLFDIQHCVDAATLLFGTEVALKVIKDKFGWSGLDNQGVNGKAIIWNIMAPNSPSIIASPYYSLISKEFNYLTNGTEADKLTHIEAVTHELVHGIINAKIGDENSLGLDPCGERKVVAEALCDILGLYVRNEYEQNSPALYIWTLSQGYIFPGRSFDNPNSNGQPDTYYGSYYANSCPGNGTFIEHQNATVIDHWYYLLASGTVGTETNDLGYSYKFNGIGVNKAIQIVWKCLDYIGKHTSFSDLKKASLTIAEQLYGLHSIEYLAVVDAWCAVGICENNLGPFYMSPAHGAAGVEPWPGVKVNVIWEGKPVTKWEVQMDTDIAFSNPQTVVITNFTTVINPDGGAAYSGFATGYFAPGERVYARARIIEAEPDFCKGYNPLCVLYQQYGPAHAFTLDDKKVQFWHLLPLNYWTANPWNSPTIQWKSVPNAQQYTFEVSEDDAFTKIIYTETVPSSGNFSESGTISTVLEAGTTLFTRVRAENANSPQVIENVGEWSDMDTIKVMFPRTSVYQALNQMPGDPPTAVSTLGFWVGWLPYPGTSHYVIQIATDPAFANIVRTQNAAGNLTAVEMLLPAAPDKSNFFVRVLPQKGSVFGVCDHVWRIQTDGHAVLPKMKGPPNGSVFPFNAFAATFEWQGGSLNLNLVKGFEFHFKKKNSNLTSIFPTGKVFDILIKDPLLFDNPQGFEVAVLAVNELGAKSALSAPFSYTICPDHPAVFFPGDLGKVDPTLDFNVQWHHSASFPPGSQYLVTIMEGVTPLPGFNNKPTTQNFMLVPAGKLTNGKSYTVTVKNSSSCAGILLPKTFFNAVGSGGSNQPQPPKLVDFQIDLKGFRNDPDGTVFPPEFGTSNYEIGIELFDPNGTPLGLHDPTNGNAVTYLEVDSQNSGVILVGDQKPQGKYKLRLKMKAIFDPLLYYPFDQPWFSVSLNGQVIVSKHIITVDFVDPASLFNEWQVGFQFADIVLDVK</sequence>
<evidence type="ECO:0000256" key="1">
    <source>
        <dbReference type="ARBA" id="ARBA00022670"/>
    </source>
</evidence>
<dbReference type="PROSITE" id="PS51257">
    <property type="entry name" value="PROKAR_LIPOPROTEIN"/>
    <property type="match status" value="1"/>
</dbReference>
<keyword evidence="5" id="KW-0732">Signal</keyword>
<dbReference type="PANTHER" id="PTHR33794">
    <property type="entry name" value="BACILLOLYSIN"/>
    <property type="match status" value="1"/>
</dbReference>
<keyword evidence="3" id="KW-0862">Zinc</keyword>
<dbReference type="InterPro" id="IPR001570">
    <property type="entry name" value="Peptidase_M4_C_domain"/>
</dbReference>
<feature type="signal peptide" evidence="5">
    <location>
        <begin position="1"/>
        <end position="21"/>
    </location>
</feature>
<dbReference type="GO" id="GO:0004222">
    <property type="term" value="F:metalloendopeptidase activity"/>
    <property type="evidence" value="ECO:0007669"/>
    <property type="project" value="InterPro"/>
</dbReference>